<accession>R7Q2D6</accession>
<dbReference type="Gramene" id="CDF32214">
    <property type="protein sequence ID" value="CDF32214"/>
    <property type="gene ID" value="CHC_T00007594001"/>
</dbReference>
<keyword evidence="1" id="KW-1133">Transmembrane helix</keyword>
<sequence>MESLQWLQWVAPCLLAAGMLETLVDVYFTFAMITTSRVGWMPFSATGDSKKAWEVFPFMLTCSLSASLIGWRLRWWWTGNTVASEMAIKSVSDEMALSKGVMGFAVGWTVAVSGLALIIIMLSDCAEDGANYIASVPYLWKPDAWLNDQHGDIKIWYRNTKGEGSLQQYAATAALDGTVPIPETETDVWLQLEKKPLHCGNAIVGKDQERLNQERRSTSGLHMIILIAEHLVVLPLLFVVVFAVGRLHDTLDCSNFTALKQLADGVIIISFLEVAIGIKNILWSTRGVAKGERAKPSSDERLRELRVFYAKHLTAEESTSLNDLNIE</sequence>
<feature type="transmembrane region" description="Helical" evidence="1">
    <location>
        <begin position="265"/>
        <end position="283"/>
    </location>
</feature>
<dbReference type="AlphaFoldDB" id="R7Q2D6"/>
<dbReference type="Proteomes" id="UP000012073">
    <property type="component" value="Unassembled WGS sequence"/>
</dbReference>
<dbReference type="EMBL" id="HG001460">
    <property type="protein sequence ID" value="CDF32214.1"/>
    <property type="molecule type" value="Genomic_DNA"/>
</dbReference>
<keyword evidence="1" id="KW-0472">Membrane</keyword>
<dbReference type="RefSeq" id="XP_005711879.1">
    <property type="nucleotide sequence ID" value="XM_005711822.1"/>
</dbReference>
<feature type="transmembrane region" description="Helical" evidence="1">
    <location>
        <begin position="6"/>
        <end position="31"/>
    </location>
</feature>
<proteinExistence type="predicted"/>
<dbReference type="KEGG" id="ccp:CHC_T00007594001"/>
<dbReference type="GeneID" id="17319589"/>
<dbReference type="OrthoDB" id="10394381at2759"/>
<protein>
    <submittedName>
        <fullName evidence="2">Uncharacterized protein</fullName>
    </submittedName>
</protein>
<evidence type="ECO:0000313" key="3">
    <source>
        <dbReference type="Proteomes" id="UP000012073"/>
    </source>
</evidence>
<feature type="transmembrane region" description="Helical" evidence="1">
    <location>
        <begin position="220"/>
        <end position="245"/>
    </location>
</feature>
<keyword evidence="3" id="KW-1185">Reference proteome</keyword>
<evidence type="ECO:0000256" key="1">
    <source>
        <dbReference type="SAM" id="Phobius"/>
    </source>
</evidence>
<keyword evidence="1" id="KW-0812">Transmembrane</keyword>
<name>R7Q2D6_CHOCR</name>
<evidence type="ECO:0000313" key="2">
    <source>
        <dbReference type="EMBL" id="CDF32214.1"/>
    </source>
</evidence>
<organism evidence="2 3">
    <name type="scientific">Chondrus crispus</name>
    <name type="common">Carrageen Irish moss</name>
    <name type="synonym">Polymorpha crispa</name>
    <dbReference type="NCBI Taxonomy" id="2769"/>
    <lineage>
        <taxon>Eukaryota</taxon>
        <taxon>Rhodophyta</taxon>
        <taxon>Florideophyceae</taxon>
        <taxon>Rhodymeniophycidae</taxon>
        <taxon>Gigartinales</taxon>
        <taxon>Gigartinaceae</taxon>
        <taxon>Chondrus</taxon>
    </lineage>
</organism>
<gene>
    <name evidence="2" type="ORF">CHC_T00007594001</name>
</gene>
<reference evidence="3" key="1">
    <citation type="journal article" date="2013" name="Proc. Natl. Acad. Sci. U.S.A.">
        <title>Genome structure and metabolic features in the red seaweed Chondrus crispus shed light on evolution of the Archaeplastida.</title>
        <authorList>
            <person name="Collen J."/>
            <person name="Porcel B."/>
            <person name="Carre W."/>
            <person name="Ball S.G."/>
            <person name="Chaparro C."/>
            <person name="Tonon T."/>
            <person name="Barbeyron T."/>
            <person name="Michel G."/>
            <person name="Noel B."/>
            <person name="Valentin K."/>
            <person name="Elias M."/>
            <person name="Artiguenave F."/>
            <person name="Arun A."/>
            <person name="Aury J.M."/>
            <person name="Barbosa-Neto J.F."/>
            <person name="Bothwell J.H."/>
            <person name="Bouget F.Y."/>
            <person name="Brillet L."/>
            <person name="Cabello-Hurtado F."/>
            <person name="Capella-Gutierrez S."/>
            <person name="Charrier B."/>
            <person name="Cladiere L."/>
            <person name="Cock J.M."/>
            <person name="Coelho S.M."/>
            <person name="Colleoni C."/>
            <person name="Czjzek M."/>
            <person name="Da Silva C."/>
            <person name="Delage L."/>
            <person name="Denoeud F."/>
            <person name="Deschamps P."/>
            <person name="Dittami S.M."/>
            <person name="Gabaldon T."/>
            <person name="Gachon C.M."/>
            <person name="Groisillier A."/>
            <person name="Herve C."/>
            <person name="Jabbari K."/>
            <person name="Katinka M."/>
            <person name="Kloareg B."/>
            <person name="Kowalczyk N."/>
            <person name="Labadie K."/>
            <person name="Leblanc C."/>
            <person name="Lopez P.J."/>
            <person name="McLachlan D.H."/>
            <person name="Meslet-Cladiere L."/>
            <person name="Moustafa A."/>
            <person name="Nehr Z."/>
            <person name="Nyvall Collen P."/>
            <person name="Panaud O."/>
            <person name="Partensky F."/>
            <person name="Poulain J."/>
            <person name="Rensing S.A."/>
            <person name="Rousvoal S."/>
            <person name="Samson G."/>
            <person name="Symeonidi A."/>
            <person name="Weissenbach J."/>
            <person name="Zambounis A."/>
            <person name="Wincker P."/>
            <person name="Boyen C."/>
        </authorList>
    </citation>
    <scope>NUCLEOTIDE SEQUENCE [LARGE SCALE GENOMIC DNA]</scope>
    <source>
        <strain evidence="3">cv. Stackhouse</strain>
    </source>
</reference>
<feature type="transmembrane region" description="Helical" evidence="1">
    <location>
        <begin position="101"/>
        <end position="122"/>
    </location>
</feature>